<keyword evidence="1 2" id="KW-0378">Hydrolase</keyword>
<dbReference type="PANTHER" id="PTHR10127:SF859">
    <property type="entry name" value="METALLOENDOPEPTIDASE"/>
    <property type="match status" value="1"/>
</dbReference>
<dbReference type="Pfam" id="PF01400">
    <property type="entry name" value="Astacin"/>
    <property type="match status" value="1"/>
</dbReference>
<dbReference type="InterPro" id="IPR034035">
    <property type="entry name" value="Astacin-like_dom"/>
</dbReference>
<evidence type="ECO:0000313" key="4">
    <source>
        <dbReference type="EMBL" id="KAK3859468.1"/>
    </source>
</evidence>
<keyword evidence="1 2" id="KW-0479">Metal-binding</keyword>
<comment type="caution">
    <text evidence="1">Lacks conserved residue(s) required for the propagation of feature annotation.</text>
</comment>
<dbReference type="PROSITE" id="PS51864">
    <property type="entry name" value="ASTACIN"/>
    <property type="match status" value="1"/>
</dbReference>
<dbReference type="Gene3D" id="3.40.390.10">
    <property type="entry name" value="Collagenase (Catalytic Domain)"/>
    <property type="match status" value="1"/>
</dbReference>
<feature type="chain" id="PRO_5041777670" description="Metalloendopeptidase" evidence="2">
    <location>
        <begin position="21"/>
        <end position="325"/>
    </location>
</feature>
<dbReference type="GO" id="GO:0004222">
    <property type="term" value="F:metalloendopeptidase activity"/>
    <property type="evidence" value="ECO:0007669"/>
    <property type="project" value="UniProtKB-UniRule"/>
</dbReference>
<dbReference type="InterPro" id="IPR001506">
    <property type="entry name" value="Peptidase_M12A"/>
</dbReference>
<dbReference type="SUPFAM" id="SSF55486">
    <property type="entry name" value="Metalloproteases ('zincins'), catalytic domain"/>
    <property type="match status" value="1"/>
</dbReference>
<dbReference type="EMBL" id="JAWQEG010005020">
    <property type="protein sequence ID" value="KAK3859468.1"/>
    <property type="molecule type" value="Genomic_DNA"/>
</dbReference>
<keyword evidence="1 2" id="KW-0862">Zinc</keyword>
<dbReference type="Proteomes" id="UP001286313">
    <property type="component" value="Unassembled WGS sequence"/>
</dbReference>
<keyword evidence="1 2" id="KW-0482">Metalloprotease</keyword>
<keyword evidence="1 2" id="KW-0645">Protease</keyword>
<evidence type="ECO:0000256" key="2">
    <source>
        <dbReference type="RuleBase" id="RU361183"/>
    </source>
</evidence>
<feature type="binding site" evidence="1">
    <location>
        <position position="204"/>
    </location>
    <ligand>
        <name>Zn(2+)</name>
        <dbReference type="ChEBI" id="CHEBI:29105"/>
        <note>catalytic</note>
    </ligand>
</feature>
<name>A0AAE1EQA9_PETCI</name>
<evidence type="ECO:0000313" key="5">
    <source>
        <dbReference type="Proteomes" id="UP001286313"/>
    </source>
</evidence>
<comment type="caution">
    <text evidence="4">The sequence shown here is derived from an EMBL/GenBank/DDBJ whole genome shotgun (WGS) entry which is preliminary data.</text>
</comment>
<protein>
    <recommendedName>
        <fullName evidence="2">Metalloendopeptidase</fullName>
        <ecNumber evidence="2">3.4.24.-</ecNumber>
    </recommendedName>
</protein>
<feature type="binding site" evidence="1">
    <location>
        <position position="210"/>
    </location>
    <ligand>
        <name>Zn(2+)</name>
        <dbReference type="ChEBI" id="CHEBI:29105"/>
        <note>catalytic</note>
    </ligand>
</feature>
<dbReference type="GO" id="GO:0008270">
    <property type="term" value="F:zinc ion binding"/>
    <property type="evidence" value="ECO:0007669"/>
    <property type="project" value="UniProtKB-UniRule"/>
</dbReference>
<organism evidence="4 5">
    <name type="scientific">Petrolisthes cinctipes</name>
    <name type="common">Flat porcelain crab</name>
    <dbReference type="NCBI Taxonomy" id="88211"/>
    <lineage>
        <taxon>Eukaryota</taxon>
        <taxon>Metazoa</taxon>
        <taxon>Ecdysozoa</taxon>
        <taxon>Arthropoda</taxon>
        <taxon>Crustacea</taxon>
        <taxon>Multicrustacea</taxon>
        <taxon>Malacostraca</taxon>
        <taxon>Eumalacostraca</taxon>
        <taxon>Eucarida</taxon>
        <taxon>Decapoda</taxon>
        <taxon>Pleocyemata</taxon>
        <taxon>Anomura</taxon>
        <taxon>Galatheoidea</taxon>
        <taxon>Porcellanidae</taxon>
        <taxon>Petrolisthes</taxon>
    </lineage>
</organism>
<dbReference type="PANTHER" id="PTHR10127">
    <property type="entry name" value="DISCOIDIN, CUB, EGF, LAMININ , AND ZINC METALLOPROTEASE DOMAIN CONTAINING"/>
    <property type="match status" value="1"/>
</dbReference>
<feature type="active site" evidence="1">
    <location>
        <position position="201"/>
    </location>
</feature>
<feature type="domain" description="Peptidase M12A" evidence="3">
    <location>
        <begin position="96"/>
        <end position="302"/>
    </location>
</feature>
<keyword evidence="5" id="KW-1185">Reference proteome</keyword>
<feature type="signal peptide" evidence="2">
    <location>
        <begin position="1"/>
        <end position="20"/>
    </location>
</feature>
<dbReference type="InterPro" id="IPR006026">
    <property type="entry name" value="Peptidase_Metallo"/>
</dbReference>
<accession>A0AAE1EQA9</accession>
<gene>
    <name evidence="4" type="ORF">Pcinc_034426</name>
</gene>
<evidence type="ECO:0000259" key="3">
    <source>
        <dbReference type="PROSITE" id="PS51864"/>
    </source>
</evidence>
<feature type="binding site" evidence="1">
    <location>
        <position position="200"/>
    </location>
    <ligand>
        <name>Zn(2+)</name>
        <dbReference type="ChEBI" id="CHEBI:29105"/>
        <note>catalytic</note>
    </ligand>
</feature>
<sequence length="325" mass="36812">MCGRAGVMVGAVMCVACALGHVLPPPPSSHAHNNRLQAERHHLDDPHYVFRSELDLPADLQARLQEDHHDPEVTGGFFQGDMAGLTPETVVMNTRVALKWEAFPEKRWPNATVPYSISSLYGQNEQQMIRTAITTLQFLTCINFVEWDGKVEDYLLFWPMKRPRGCWSYVGRRGGMQVVSLQAPDHRSLRCFASLGKPIHELLHALGIFHEQARPDRDQHVTILTENIITEYLGNFRKQSGQNTTFPLPYDYSSVMHYGSNFFSYTKSVPTIVPKVPGVEIGQRIMLSKLDCLKLNDLYGCLEDPTDRLKYITFCNFLGISQLSS</sequence>
<dbReference type="CDD" id="cd04280">
    <property type="entry name" value="ZnMc_astacin_like"/>
    <property type="match status" value="1"/>
</dbReference>
<comment type="cofactor">
    <cofactor evidence="1 2">
        <name>Zn(2+)</name>
        <dbReference type="ChEBI" id="CHEBI:29105"/>
    </cofactor>
    <text evidence="1 2">Binds 1 zinc ion per subunit.</text>
</comment>
<dbReference type="FunFam" id="3.40.390.10:FF:000042">
    <property type="entry name" value="Metalloendopeptidase"/>
    <property type="match status" value="1"/>
</dbReference>
<dbReference type="PRINTS" id="PR00480">
    <property type="entry name" value="ASTACIN"/>
</dbReference>
<evidence type="ECO:0000256" key="1">
    <source>
        <dbReference type="PROSITE-ProRule" id="PRU01211"/>
    </source>
</evidence>
<dbReference type="SMART" id="SM00235">
    <property type="entry name" value="ZnMc"/>
    <property type="match status" value="1"/>
</dbReference>
<dbReference type="EC" id="3.4.24.-" evidence="2"/>
<proteinExistence type="predicted"/>
<reference evidence="4" key="1">
    <citation type="submission" date="2023-10" db="EMBL/GenBank/DDBJ databases">
        <title>Genome assemblies of two species of porcelain crab, Petrolisthes cinctipes and Petrolisthes manimaculis (Anomura: Porcellanidae).</title>
        <authorList>
            <person name="Angst P."/>
        </authorList>
    </citation>
    <scope>NUCLEOTIDE SEQUENCE</scope>
    <source>
        <strain evidence="4">PB745_01</strain>
        <tissue evidence="4">Gill</tissue>
    </source>
</reference>
<dbReference type="AlphaFoldDB" id="A0AAE1EQA9"/>
<keyword evidence="2" id="KW-0732">Signal</keyword>
<dbReference type="GO" id="GO:0006508">
    <property type="term" value="P:proteolysis"/>
    <property type="evidence" value="ECO:0007669"/>
    <property type="project" value="UniProtKB-KW"/>
</dbReference>
<dbReference type="InterPro" id="IPR024079">
    <property type="entry name" value="MetalloPept_cat_dom_sf"/>
</dbReference>